<sequence length="223" mass="26559">MTTLYHYPLCPFSRKVRLLLRERNIDPDLIVEAYWQRRKEFLKTNPSGEVPVLIMKEEKICGHYAITEYLEENHESLLPKDNIARNEIRRIVDWFDNKFHYEVGKIILDERVQRRFLKVSKGGGLPRLERIRIAIHNLNYHMDYINTLIAERFWLTDDQISLADLTASAHISCLDYLGDIPWKKYPAVKDWYTRIKCRPSFRSLLMDQVMSIPPRGKYATLDF</sequence>
<evidence type="ECO:0008006" key="5">
    <source>
        <dbReference type="Google" id="ProtNLM"/>
    </source>
</evidence>
<evidence type="ECO:0000259" key="3">
    <source>
        <dbReference type="PROSITE" id="PS50405"/>
    </source>
</evidence>
<dbReference type="GO" id="GO:0006749">
    <property type="term" value="P:glutathione metabolic process"/>
    <property type="evidence" value="ECO:0007669"/>
    <property type="project" value="TreeGrafter"/>
</dbReference>
<dbReference type="InterPro" id="IPR004045">
    <property type="entry name" value="Glutathione_S-Trfase_N"/>
</dbReference>
<dbReference type="PANTHER" id="PTHR43969">
    <property type="entry name" value="GLUTATHIONE S TRANSFERASE D10, ISOFORM A-RELATED"/>
    <property type="match status" value="1"/>
</dbReference>
<dbReference type="PROSITE" id="PS50405">
    <property type="entry name" value="GST_CTER"/>
    <property type="match status" value="1"/>
</dbReference>
<name>A0A381QDG1_9ZZZZ</name>
<dbReference type="PROSITE" id="PS50404">
    <property type="entry name" value="GST_NTER"/>
    <property type="match status" value="1"/>
</dbReference>
<evidence type="ECO:0000256" key="1">
    <source>
        <dbReference type="ARBA" id="ARBA00011738"/>
    </source>
</evidence>
<dbReference type="CDD" id="cd00299">
    <property type="entry name" value="GST_C_family"/>
    <property type="match status" value="1"/>
</dbReference>
<dbReference type="Gene3D" id="1.20.1050.10">
    <property type="match status" value="1"/>
</dbReference>
<organism evidence="4">
    <name type="scientific">marine metagenome</name>
    <dbReference type="NCBI Taxonomy" id="408172"/>
    <lineage>
        <taxon>unclassified sequences</taxon>
        <taxon>metagenomes</taxon>
        <taxon>ecological metagenomes</taxon>
    </lineage>
</organism>
<dbReference type="InterPro" id="IPR010987">
    <property type="entry name" value="Glutathione-S-Trfase_C-like"/>
</dbReference>
<gene>
    <name evidence="4" type="ORF">METZ01_LOCUS29283</name>
</gene>
<feature type="domain" description="GST N-terminal" evidence="2">
    <location>
        <begin position="1"/>
        <end position="78"/>
    </location>
</feature>
<dbReference type="InterPro" id="IPR004046">
    <property type="entry name" value="GST_C"/>
</dbReference>
<dbReference type="SFLD" id="SFLDG00358">
    <property type="entry name" value="Main_(cytGST)"/>
    <property type="match status" value="1"/>
</dbReference>
<dbReference type="PROSITE" id="PS51354">
    <property type="entry name" value="GLUTAREDOXIN_2"/>
    <property type="match status" value="1"/>
</dbReference>
<dbReference type="Pfam" id="PF00043">
    <property type="entry name" value="GST_C"/>
    <property type="match status" value="1"/>
</dbReference>
<dbReference type="AlphaFoldDB" id="A0A381QDG1"/>
<dbReference type="InterPro" id="IPR036249">
    <property type="entry name" value="Thioredoxin-like_sf"/>
</dbReference>
<dbReference type="PANTHER" id="PTHR43969:SF9">
    <property type="entry name" value="GLUTATHIONE S TRANSFERASE D10, ISOFORM A-RELATED"/>
    <property type="match status" value="1"/>
</dbReference>
<evidence type="ECO:0000259" key="2">
    <source>
        <dbReference type="PROSITE" id="PS50404"/>
    </source>
</evidence>
<dbReference type="Pfam" id="PF13417">
    <property type="entry name" value="GST_N_3"/>
    <property type="match status" value="1"/>
</dbReference>
<reference evidence="4" key="1">
    <citation type="submission" date="2018-05" db="EMBL/GenBank/DDBJ databases">
        <authorList>
            <person name="Lanie J.A."/>
            <person name="Ng W.-L."/>
            <person name="Kazmierczak K.M."/>
            <person name="Andrzejewski T.M."/>
            <person name="Davidsen T.M."/>
            <person name="Wayne K.J."/>
            <person name="Tettelin H."/>
            <person name="Glass J.I."/>
            <person name="Rusch D."/>
            <person name="Podicherti R."/>
            <person name="Tsui H.-C.T."/>
            <person name="Winkler M.E."/>
        </authorList>
    </citation>
    <scope>NUCLEOTIDE SEQUENCE</scope>
</reference>
<dbReference type="GO" id="GO:0004364">
    <property type="term" value="F:glutathione transferase activity"/>
    <property type="evidence" value="ECO:0007669"/>
    <property type="project" value="TreeGrafter"/>
</dbReference>
<dbReference type="SUPFAM" id="SSF47616">
    <property type="entry name" value="GST C-terminal domain-like"/>
    <property type="match status" value="1"/>
</dbReference>
<accession>A0A381QDG1</accession>
<dbReference type="SFLD" id="SFLDS00019">
    <property type="entry name" value="Glutathione_Transferase_(cytos"/>
    <property type="match status" value="1"/>
</dbReference>
<dbReference type="SUPFAM" id="SSF52833">
    <property type="entry name" value="Thioredoxin-like"/>
    <property type="match status" value="1"/>
</dbReference>
<feature type="domain" description="GST C-terminal" evidence="3">
    <location>
        <begin position="81"/>
        <end position="218"/>
    </location>
</feature>
<protein>
    <recommendedName>
        <fullName evidence="5">GST N-terminal domain-containing protein</fullName>
    </recommendedName>
</protein>
<comment type="subunit">
    <text evidence="1">Homodimer.</text>
</comment>
<dbReference type="EMBL" id="UINC01001278">
    <property type="protein sequence ID" value="SUZ76429.1"/>
    <property type="molecule type" value="Genomic_DNA"/>
</dbReference>
<dbReference type="Gene3D" id="3.40.30.10">
    <property type="entry name" value="Glutaredoxin"/>
    <property type="match status" value="1"/>
</dbReference>
<evidence type="ECO:0000313" key="4">
    <source>
        <dbReference type="EMBL" id="SUZ76429.1"/>
    </source>
</evidence>
<dbReference type="InterPro" id="IPR036282">
    <property type="entry name" value="Glutathione-S-Trfase_C_sf"/>
</dbReference>
<dbReference type="InterPro" id="IPR040079">
    <property type="entry name" value="Glutathione_S-Trfase"/>
</dbReference>
<proteinExistence type="predicted"/>
<dbReference type="CDD" id="cd00570">
    <property type="entry name" value="GST_N_family"/>
    <property type="match status" value="1"/>
</dbReference>